<dbReference type="InterPro" id="IPR051716">
    <property type="entry name" value="Plant_RL_S/T_kinase"/>
</dbReference>
<dbReference type="Proteomes" id="UP001085076">
    <property type="component" value="Miscellaneous, Linkage group lg01"/>
</dbReference>
<proteinExistence type="predicted"/>
<accession>A0A9D5D9Z3</accession>
<evidence type="ECO:0000256" key="1">
    <source>
        <dbReference type="ARBA" id="ARBA00004167"/>
    </source>
</evidence>
<sequence>MRSSMVRWTQSWSSSASRWLFSDGSFLSPPSCVPLLPVLQALPPCALLLSHFVVSCWLLSLGIGDAFGSMRSLRESLASVAGLSTARTLLWRLQSAMWCPDLRQRSHTSSLAWKSSLSAVMRKNLITPHSEALLGVGHLCFLLFFTIFHGCSPGSGTSSLSTELGPSADDFSWARRGLTLSPKVTSANVRSSSSGVFLHILSGASEYDELPVQHNEVIDLPLNKLSGTVPPVFGRMNDLYRLNLEMNQFQASDAEGLGFIDSLVNCSTLSIFSIAYNDLGGSIPQFLEDLKYLSVLDLSYNHFHGELPVKGVFGNSSAVLSVVGNGKRPVDERFKEGMTLRKFVEICASHDRIMEVIDQSMFSQEQEDGDIEHGDILSVRKKIECLVSVVALGLACSVESPNERLCMSDVAVQMHAVRDKFLEFGLHGVMQEVH</sequence>
<comment type="caution">
    <text evidence="4">The sequence shown here is derived from an EMBL/GenBank/DDBJ whole genome shotgun (WGS) entry which is preliminary data.</text>
</comment>
<reference evidence="4" key="1">
    <citation type="submission" date="2021-03" db="EMBL/GenBank/DDBJ databases">
        <authorList>
            <person name="Li Z."/>
            <person name="Yang C."/>
        </authorList>
    </citation>
    <scope>NUCLEOTIDE SEQUENCE</scope>
    <source>
        <strain evidence="4">Dzin_1.0</strain>
        <tissue evidence="4">Leaf</tissue>
    </source>
</reference>
<dbReference type="InterPro" id="IPR032675">
    <property type="entry name" value="LRR_dom_sf"/>
</dbReference>
<dbReference type="OrthoDB" id="676979at2759"/>
<evidence type="ECO:0000256" key="2">
    <source>
        <dbReference type="ARBA" id="ARBA00022729"/>
    </source>
</evidence>
<organism evidence="4 5">
    <name type="scientific">Dioscorea zingiberensis</name>
    <dbReference type="NCBI Taxonomy" id="325984"/>
    <lineage>
        <taxon>Eukaryota</taxon>
        <taxon>Viridiplantae</taxon>
        <taxon>Streptophyta</taxon>
        <taxon>Embryophyta</taxon>
        <taxon>Tracheophyta</taxon>
        <taxon>Spermatophyta</taxon>
        <taxon>Magnoliopsida</taxon>
        <taxon>Liliopsida</taxon>
        <taxon>Dioscoreales</taxon>
        <taxon>Dioscoreaceae</taxon>
        <taxon>Dioscorea</taxon>
    </lineage>
</organism>
<reference evidence="4" key="2">
    <citation type="journal article" date="2022" name="Hortic Res">
        <title>The genome of Dioscorea zingiberensis sheds light on the biosynthesis, origin and evolution of the medicinally important diosgenin saponins.</title>
        <authorList>
            <person name="Li Y."/>
            <person name="Tan C."/>
            <person name="Li Z."/>
            <person name="Guo J."/>
            <person name="Li S."/>
            <person name="Chen X."/>
            <person name="Wang C."/>
            <person name="Dai X."/>
            <person name="Yang H."/>
            <person name="Song W."/>
            <person name="Hou L."/>
            <person name="Xu J."/>
            <person name="Tong Z."/>
            <person name="Xu A."/>
            <person name="Yuan X."/>
            <person name="Wang W."/>
            <person name="Yang Q."/>
            <person name="Chen L."/>
            <person name="Sun Z."/>
            <person name="Wang K."/>
            <person name="Pan B."/>
            <person name="Chen J."/>
            <person name="Bao Y."/>
            <person name="Liu F."/>
            <person name="Qi X."/>
            <person name="Gang D.R."/>
            <person name="Wen J."/>
            <person name="Li J."/>
        </authorList>
    </citation>
    <scope>NUCLEOTIDE SEQUENCE</scope>
    <source>
        <strain evidence="4">Dzin_1.0</strain>
    </source>
</reference>
<dbReference type="AlphaFoldDB" id="A0A9D5D9Z3"/>
<evidence type="ECO:0000313" key="5">
    <source>
        <dbReference type="Proteomes" id="UP001085076"/>
    </source>
</evidence>
<dbReference type="GO" id="GO:0016020">
    <property type="term" value="C:membrane"/>
    <property type="evidence" value="ECO:0007669"/>
    <property type="project" value="UniProtKB-SubCell"/>
</dbReference>
<keyword evidence="2" id="KW-0732">Signal</keyword>
<protein>
    <submittedName>
        <fullName evidence="4">Uncharacterized protein</fullName>
    </submittedName>
</protein>
<keyword evidence="3" id="KW-0675">Receptor</keyword>
<evidence type="ECO:0000313" key="4">
    <source>
        <dbReference type="EMBL" id="KAJ0987973.1"/>
    </source>
</evidence>
<dbReference type="Gene3D" id="3.80.10.10">
    <property type="entry name" value="Ribonuclease Inhibitor"/>
    <property type="match status" value="1"/>
</dbReference>
<comment type="subcellular location">
    <subcellularLocation>
        <location evidence="1">Membrane</location>
        <topology evidence="1">Single-pass membrane protein</topology>
    </subcellularLocation>
</comment>
<dbReference type="GO" id="GO:0004674">
    <property type="term" value="F:protein serine/threonine kinase activity"/>
    <property type="evidence" value="ECO:0007669"/>
    <property type="project" value="UniProtKB-EC"/>
</dbReference>
<dbReference type="Gene3D" id="1.10.510.10">
    <property type="entry name" value="Transferase(Phosphotransferase) domain 1"/>
    <property type="match status" value="1"/>
</dbReference>
<dbReference type="SUPFAM" id="SSF52058">
    <property type="entry name" value="L domain-like"/>
    <property type="match status" value="1"/>
</dbReference>
<keyword evidence="5" id="KW-1185">Reference proteome</keyword>
<gene>
    <name evidence="4" type="ORF">J5N97_006329</name>
</gene>
<dbReference type="EMBL" id="JAGGNH010000001">
    <property type="protein sequence ID" value="KAJ0987973.1"/>
    <property type="molecule type" value="Genomic_DNA"/>
</dbReference>
<dbReference type="PANTHER" id="PTHR48053:SF164">
    <property type="entry name" value="LEUCINE-RICH REPEAT-CONTAINING N-TERMINAL PLANT-TYPE DOMAIN-CONTAINING PROTEIN"/>
    <property type="match status" value="1"/>
</dbReference>
<name>A0A9D5D9Z3_9LILI</name>
<evidence type="ECO:0000256" key="3">
    <source>
        <dbReference type="ARBA" id="ARBA00023170"/>
    </source>
</evidence>
<dbReference type="PANTHER" id="PTHR48053">
    <property type="entry name" value="LEUCINE RICH REPEAT FAMILY PROTEIN, EXPRESSED"/>
    <property type="match status" value="1"/>
</dbReference>